<dbReference type="PIRSF" id="PIRSF004930">
    <property type="entry name" value="Tln_factor_SUA5"/>
    <property type="match status" value="1"/>
</dbReference>
<evidence type="ECO:0000313" key="17">
    <source>
        <dbReference type="Proteomes" id="UP001432180"/>
    </source>
</evidence>
<dbReference type="PROSITE" id="PS51163">
    <property type="entry name" value="YRDC"/>
    <property type="match status" value="1"/>
</dbReference>
<comment type="catalytic activity">
    <reaction evidence="12 13">
        <text>L-threonine + hydrogencarbonate + ATP = L-threonylcarbamoyladenylate + diphosphate + H2O</text>
        <dbReference type="Rhea" id="RHEA:36407"/>
        <dbReference type="ChEBI" id="CHEBI:15377"/>
        <dbReference type="ChEBI" id="CHEBI:17544"/>
        <dbReference type="ChEBI" id="CHEBI:30616"/>
        <dbReference type="ChEBI" id="CHEBI:33019"/>
        <dbReference type="ChEBI" id="CHEBI:57926"/>
        <dbReference type="ChEBI" id="CHEBI:73682"/>
        <dbReference type="EC" id="2.7.7.87"/>
    </reaction>
</comment>
<dbReference type="InterPro" id="IPR038385">
    <property type="entry name" value="Sua5/YwlC_C"/>
</dbReference>
<protein>
    <recommendedName>
        <fullName evidence="4 13">Threonylcarbamoyl-AMP synthase</fullName>
        <shortName evidence="13">TC-AMP synthase</shortName>
        <ecNumber evidence="3 13">2.7.7.87</ecNumber>
    </recommendedName>
    <alternativeName>
        <fullName evidence="11 13">L-threonylcarbamoyladenylate synthase</fullName>
    </alternativeName>
</protein>
<dbReference type="InterPro" id="IPR010923">
    <property type="entry name" value="T(6)A37_SUA5"/>
</dbReference>
<keyword evidence="8 13" id="KW-0548">Nucleotidyltransferase</keyword>
<keyword evidence="5 13" id="KW-0963">Cytoplasm</keyword>
<comment type="subcellular location">
    <subcellularLocation>
        <location evidence="1 13">Cytoplasm</location>
    </subcellularLocation>
</comment>
<keyword evidence="17" id="KW-1185">Reference proteome</keyword>
<dbReference type="InterPro" id="IPR006070">
    <property type="entry name" value="Sua5-like_dom"/>
</dbReference>
<proteinExistence type="inferred from homology"/>
<evidence type="ECO:0000256" key="14">
    <source>
        <dbReference type="SAM" id="MobiDB-lite"/>
    </source>
</evidence>
<dbReference type="Gene3D" id="3.90.870.10">
    <property type="entry name" value="DHBP synthase"/>
    <property type="match status" value="1"/>
</dbReference>
<dbReference type="Gene3D" id="3.40.50.11030">
    <property type="entry name" value="Threonylcarbamoyl-AMP synthase, C-terminal domain"/>
    <property type="match status" value="1"/>
</dbReference>
<keyword evidence="6 13" id="KW-0808">Transferase</keyword>
<dbReference type="InterPro" id="IPR050156">
    <property type="entry name" value="TC-AMP_synthase_SUA5"/>
</dbReference>
<keyword evidence="9 13" id="KW-0547">Nucleotide-binding</keyword>
<dbReference type="EC" id="2.7.7.87" evidence="3 13"/>
<dbReference type="Proteomes" id="UP001432180">
    <property type="component" value="Chromosome"/>
</dbReference>
<evidence type="ECO:0000256" key="6">
    <source>
        <dbReference type="ARBA" id="ARBA00022679"/>
    </source>
</evidence>
<comment type="similarity">
    <text evidence="2 13">Belongs to the SUA5 family.</text>
</comment>
<sequence>MELLRPDPVGIQRAVTLLQQGDLVAFPTETVYGLGGDAQNDQAIGRIFTAKGRPTEHPLIVHLPDAQAMTAWARAIPDAAWRLAEFYWPGPLTLILNKTTGVSNRITGGQATVGLRVPEHPVARQLLHAFGAALAAPSANRFGRISSTTAVHVLEEFSHGEKVAAVLDGGACRLGLESTIIDFSDDQPRLLRPGMIGLTDIEQLLGENVAIPAIGAGPRASGRLPSHYAPTTPLTVMSCSEIAAMLAQARPRVAVLALQTSIADIGSHHWVIMPRDPNSYASGLYAHLRRLDQLKLDRILVEQPPKSPEWDAINNRLERAETKSRTGQH</sequence>
<evidence type="ECO:0000256" key="12">
    <source>
        <dbReference type="ARBA" id="ARBA00048366"/>
    </source>
</evidence>
<evidence type="ECO:0000256" key="10">
    <source>
        <dbReference type="ARBA" id="ARBA00022840"/>
    </source>
</evidence>
<feature type="compositionally biased region" description="Basic and acidic residues" evidence="14">
    <location>
        <begin position="316"/>
        <end position="329"/>
    </location>
</feature>
<evidence type="ECO:0000256" key="11">
    <source>
        <dbReference type="ARBA" id="ARBA00029774"/>
    </source>
</evidence>
<dbReference type="RefSeq" id="WP_328987469.1">
    <property type="nucleotide sequence ID" value="NZ_CP121472.1"/>
</dbReference>
<evidence type="ECO:0000256" key="3">
    <source>
        <dbReference type="ARBA" id="ARBA00012584"/>
    </source>
</evidence>
<feature type="domain" description="YrdC-like" evidence="15">
    <location>
        <begin position="8"/>
        <end position="196"/>
    </location>
</feature>
<reference evidence="16 17" key="1">
    <citation type="journal article" date="2023" name="Microorganisms">
        <title>Thiorhodovibrio frisius and Trv. litoralis spp. nov., Two Novel Members from a Clade of Fastidious Purple Sulfur Bacteria That Exhibit Unique Red-Shifted Light-Harvesting Capabilities.</title>
        <authorList>
            <person name="Methner A."/>
            <person name="Kuzyk S.B."/>
            <person name="Petersen J."/>
            <person name="Bauer S."/>
            <person name="Brinkmann H."/>
            <person name="Sichau K."/>
            <person name="Wanner G."/>
            <person name="Wolf J."/>
            <person name="Neumann-Schaal M."/>
            <person name="Henke P."/>
            <person name="Tank M."/>
            <person name="Sproer C."/>
            <person name="Bunk B."/>
            <person name="Overmann J."/>
        </authorList>
    </citation>
    <scope>NUCLEOTIDE SEQUENCE [LARGE SCALE GENOMIC DNA]</scope>
    <source>
        <strain evidence="16 17">DSM 6702</strain>
    </source>
</reference>
<dbReference type="PANTHER" id="PTHR17490">
    <property type="entry name" value="SUA5"/>
    <property type="match status" value="1"/>
</dbReference>
<evidence type="ECO:0000256" key="13">
    <source>
        <dbReference type="PIRNR" id="PIRNR004930"/>
    </source>
</evidence>
<evidence type="ECO:0000256" key="9">
    <source>
        <dbReference type="ARBA" id="ARBA00022741"/>
    </source>
</evidence>
<dbReference type="InterPro" id="IPR017945">
    <property type="entry name" value="DHBP_synth_RibB-like_a/b_dom"/>
</dbReference>
<dbReference type="NCBIfam" id="TIGR00057">
    <property type="entry name" value="L-threonylcarbamoyladenylate synthase"/>
    <property type="match status" value="1"/>
</dbReference>
<dbReference type="EMBL" id="CP121472">
    <property type="protein sequence ID" value="WPL16942.1"/>
    <property type="molecule type" value="Genomic_DNA"/>
</dbReference>
<dbReference type="Pfam" id="PF01300">
    <property type="entry name" value="Sua5_yciO_yrdC"/>
    <property type="match status" value="1"/>
</dbReference>
<evidence type="ECO:0000259" key="15">
    <source>
        <dbReference type="PROSITE" id="PS51163"/>
    </source>
</evidence>
<dbReference type="SUPFAM" id="SSF55821">
    <property type="entry name" value="YrdC/RibB"/>
    <property type="match status" value="1"/>
</dbReference>
<feature type="region of interest" description="Disordered" evidence="14">
    <location>
        <begin position="307"/>
        <end position="329"/>
    </location>
</feature>
<comment type="function">
    <text evidence="13">Required for the formation of a threonylcarbamoyl group on adenosine at position 37 (t(6)A37) in tRNAs that read codons beginning with adenine.</text>
</comment>
<organism evidence="16 17">
    <name type="scientific">Thiorhodovibrio winogradskyi</name>
    <dbReference type="NCBI Taxonomy" id="77007"/>
    <lineage>
        <taxon>Bacteria</taxon>
        <taxon>Pseudomonadati</taxon>
        <taxon>Pseudomonadota</taxon>
        <taxon>Gammaproteobacteria</taxon>
        <taxon>Chromatiales</taxon>
        <taxon>Chromatiaceae</taxon>
        <taxon>Thiorhodovibrio</taxon>
    </lineage>
</organism>
<evidence type="ECO:0000256" key="4">
    <source>
        <dbReference type="ARBA" id="ARBA00015492"/>
    </source>
</evidence>
<evidence type="ECO:0000256" key="8">
    <source>
        <dbReference type="ARBA" id="ARBA00022695"/>
    </source>
</evidence>
<gene>
    <name evidence="16" type="primary">rimN_2</name>
    <name evidence="16" type="ORF">Thiowin_01922</name>
</gene>
<dbReference type="Pfam" id="PF03481">
    <property type="entry name" value="Sua5_C"/>
    <property type="match status" value="1"/>
</dbReference>
<name>A0ABZ0S940_9GAMM</name>
<keyword evidence="7 13" id="KW-0819">tRNA processing</keyword>
<evidence type="ECO:0000256" key="2">
    <source>
        <dbReference type="ARBA" id="ARBA00007663"/>
    </source>
</evidence>
<dbReference type="PANTHER" id="PTHR17490:SF16">
    <property type="entry name" value="THREONYLCARBAMOYL-AMP SYNTHASE"/>
    <property type="match status" value="1"/>
</dbReference>
<accession>A0ABZ0S940</accession>
<evidence type="ECO:0000256" key="7">
    <source>
        <dbReference type="ARBA" id="ARBA00022694"/>
    </source>
</evidence>
<evidence type="ECO:0000256" key="1">
    <source>
        <dbReference type="ARBA" id="ARBA00004496"/>
    </source>
</evidence>
<evidence type="ECO:0000313" key="16">
    <source>
        <dbReference type="EMBL" id="WPL16942.1"/>
    </source>
</evidence>
<dbReference type="InterPro" id="IPR005145">
    <property type="entry name" value="Sua5_C"/>
</dbReference>
<keyword evidence="10 13" id="KW-0067">ATP-binding</keyword>
<evidence type="ECO:0000256" key="5">
    <source>
        <dbReference type="ARBA" id="ARBA00022490"/>
    </source>
</evidence>